<gene>
    <name evidence="4" type="ORF">DIZ78_15505</name>
</gene>
<protein>
    <recommendedName>
        <fullName evidence="3">HTH araC/xylS-type domain-containing protein</fullName>
    </recommendedName>
</protein>
<dbReference type="InterPro" id="IPR053142">
    <property type="entry name" value="PchR_regulatory_protein"/>
</dbReference>
<dbReference type="Gene3D" id="1.10.10.60">
    <property type="entry name" value="Homeodomain-like"/>
    <property type="match status" value="1"/>
</dbReference>
<dbReference type="SUPFAM" id="SSF46689">
    <property type="entry name" value="Homeodomain-like"/>
    <property type="match status" value="1"/>
</dbReference>
<keyword evidence="1" id="KW-0805">Transcription regulation</keyword>
<keyword evidence="2" id="KW-0804">Transcription</keyword>
<dbReference type="PROSITE" id="PS01124">
    <property type="entry name" value="HTH_ARAC_FAMILY_2"/>
    <property type="match status" value="1"/>
</dbReference>
<organism evidence="4 5">
    <name type="scientific">endosymbiont of Escarpia spicata</name>
    <dbReference type="NCBI Taxonomy" id="2200908"/>
    <lineage>
        <taxon>Bacteria</taxon>
        <taxon>Pseudomonadati</taxon>
        <taxon>Pseudomonadota</taxon>
        <taxon>Gammaproteobacteria</taxon>
        <taxon>sulfur-oxidizing symbionts</taxon>
    </lineage>
</organism>
<dbReference type="PANTHER" id="PTHR47893:SF1">
    <property type="entry name" value="REGULATORY PROTEIN PCHR"/>
    <property type="match status" value="1"/>
</dbReference>
<keyword evidence="5" id="KW-1185">Reference proteome</keyword>
<dbReference type="InterPro" id="IPR009057">
    <property type="entry name" value="Homeodomain-like_sf"/>
</dbReference>
<reference evidence="4 5" key="1">
    <citation type="journal article" date="2018" name="ISME J.">
        <title>Endosymbiont genomes yield clues of tubeworm success.</title>
        <authorList>
            <person name="Li Y."/>
            <person name="Liles M.R."/>
            <person name="Halanych K.M."/>
        </authorList>
    </citation>
    <scope>NUCLEOTIDE SEQUENCE [LARGE SCALE GENOMIC DNA]</scope>
    <source>
        <strain evidence="4">A1462</strain>
    </source>
</reference>
<dbReference type="EMBL" id="QFXE01000021">
    <property type="protein sequence ID" value="RDH81857.1"/>
    <property type="molecule type" value="Genomic_DNA"/>
</dbReference>
<dbReference type="Proteomes" id="UP000254771">
    <property type="component" value="Unassembled WGS sequence"/>
</dbReference>
<dbReference type="InterPro" id="IPR018060">
    <property type="entry name" value="HTH_AraC"/>
</dbReference>
<dbReference type="GO" id="GO:0003700">
    <property type="term" value="F:DNA-binding transcription factor activity"/>
    <property type="evidence" value="ECO:0007669"/>
    <property type="project" value="InterPro"/>
</dbReference>
<dbReference type="AlphaFoldDB" id="A0A370DC34"/>
<proteinExistence type="predicted"/>
<sequence>MNFTQDKDKNRNLFLSSQFHDVDQYLEHIALVPQMDSDMVRLDKGPFYLFEQVFMFGDVGIVHLGSNKAVFERYSLSADHTLFGFTPPQGNVQSRWCGMEAPPDCVGIVHSNREYSGYAPSGHNVLDLIIPQTWLLEQRVVDERLWRNSLIPEKAIFPLPNQQAFRFRDILYNLVNNKSMQELLKQDQEMASLFREWVLDEFLLLITACFKVTNARMRIASQSRLEIFQTAIKMIDNQIMNPLSTSNLALQIGTSPRSLQYAFQENTGVTPLQYILHRKLHAARTQLQQSFSDTHANVASIAMLYSMTHLGRFSLNYKSLFGEPPSATLKQTNAKM</sequence>
<dbReference type="PANTHER" id="PTHR47893">
    <property type="entry name" value="REGULATORY PROTEIN PCHR"/>
    <property type="match status" value="1"/>
</dbReference>
<dbReference type="SMART" id="SM00342">
    <property type="entry name" value="HTH_ARAC"/>
    <property type="match status" value="1"/>
</dbReference>
<evidence type="ECO:0000313" key="5">
    <source>
        <dbReference type="Proteomes" id="UP000254771"/>
    </source>
</evidence>
<name>A0A370DC34_9GAMM</name>
<accession>A0A370DC34</accession>
<dbReference type="Pfam" id="PF12833">
    <property type="entry name" value="HTH_18"/>
    <property type="match status" value="1"/>
</dbReference>
<evidence type="ECO:0000313" key="4">
    <source>
        <dbReference type="EMBL" id="RDH81857.1"/>
    </source>
</evidence>
<evidence type="ECO:0000256" key="2">
    <source>
        <dbReference type="ARBA" id="ARBA00023163"/>
    </source>
</evidence>
<dbReference type="GO" id="GO:0043565">
    <property type="term" value="F:sequence-specific DNA binding"/>
    <property type="evidence" value="ECO:0007669"/>
    <property type="project" value="InterPro"/>
</dbReference>
<feature type="domain" description="HTH araC/xylS-type" evidence="3">
    <location>
        <begin position="229"/>
        <end position="331"/>
    </location>
</feature>
<evidence type="ECO:0000256" key="1">
    <source>
        <dbReference type="ARBA" id="ARBA00023015"/>
    </source>
</evidence>
<comment type="caution">
    <text evidence="4">The sequence shown here is derived from an EMBL/GenBank/DDBJ whole genome shotgun (WGS) entry which is preliminary data.</text>
</comment>
<evidence type="ECO:0000259" key="3">
    <source>
        <dbReference type="PROSITE" id="PS01124"/>
    </source>
</evidence>